<dbReference type="AlphaFoldDB" id="A0AAW9NWG6"/>
<gene>
    <name evidence="3" type="ORF">P9B03_19965</name>
</gene>
<comment type="caution">
    <text evidence="3">The sequence shown here is derived from an EMBL/GenBank/DDBJ whole genome shotgun (WGS) entry which is preliminary data.</text>
</comment>
<dbReference type="SUPFAM" id="SSF53254">
    <property type="entry name" value="Phosphoglycerate mutase-like"/>
    <property type="match status" value="1"/>
</dbReference>
<dbReference type="Pfam" id="PF00300">
    <property type="entry name" value="His_Phos_1"/>
    <property type="match status" value="1"/>
</dbReference>
<organism evidence="3 4">
    <name type="scientific">Metasolibacillus meyeri</name>
    <dbReference type="NCBI Taxonomy" id="1071052"/>
    <lineage>
        <taxon>Bacteria</taxon>
        <taxon>Bacillati</taxon>
        <taxon>Bacillota</taxon>
        <taxon>Bacilli</taxon>
        <taxon>Bacillales</taxon>
        <taxon>Caryophanaceae</taxon>
        <taxon>Metasolibacillus</taxon>
    </lineage>
</organism>
<dbReference type="InterPro" id="IPR013078">
    <property type="entry name" value="His_Pase_superF_clade-1"/>
</dbReference>
<dbReference type="Proteomes" id="UP001344888">
    <property type="component" value="Unassembled WGS sequence"/>
</dbReference>
<evidence type="ECO:0000313" key="4">
    <source>
        <dbReference type="Proteomes" id="UP001344888"/>
    </source>
</evidence>
<feature type="active site" description="Proton donor/acceptor" evidence="1">
    <location>
        <position position="83"/>
    </location>
</feature>
<dbReference type="Gene3D" id="3.40.50.1240">
    <property type="entry name" value="Phosphoglycerate mutase-like"/>
    <property type="match status" value="1"/>
</dbReference>
<dbReference type="CDD" id="cd07067">
    <property type="entry name" value="HP_PGM_like"/>
    <property type="match status" value="1"/>
</dbReference>
<keyword evidence="3" id="KW-0378">Hydrolase</keyword>
<reference evidence="3 4" key="1">
    <citation type="submission" date="2023-03" db="EMBL/GenBank/DDBJ databases">
        <title>Bacillus Genome Sequencing.</title>
        <authorList>
            <person name="Dunlap C."/>
        </authorList>
    </citation>
    <scope>NUCLEOTIDE SEQUENCE [LARGE SCALE GENOMIC DNA]</scope>
    <source>
        <strain evidence="3 4">B-59205</strain>
    </source>
</reference>
<evidence type="ECO:0000256" key="2">
    <source>
        <dbReference type="PIRSR" id="PIRSR613078-2"/>
    </source>
</evidence>
<evidence type="ECO:0000256" key="1">
    <source>
        <dbReference type="PIRSR" id="PIRSR613078-1"/>
    </source>
</evidence>
<proteinExistence type="predicted"/>
<dbReference type="GO" id="GO:0005737">
    <property type="term" value="C:cytoplasm"/>
    <property type="evidence" value="ECO:0007669"/>
    <property type="project" value="TreeGrafter"/>
</dbReference>
<dbReference type="EMBL" id="JARSFG010000043">
    <property type="protein sequence ID" value="MEC1180733.1"/>
    <property type="molecule type" value="Genomic_DNA"/>
</dbReference>
<name>A0AAW9NWG6_9BACL</name>
<protein>
    <submittedName>
        <fullName evidence="3">Histidine phosphatase family protein</fullName>
        <ecNumber evidence="3">3.1.3.-</ecNumber>
    </submittedName>
</protein>
<feature type="active site" description="Tele-phosphohistidine intermediate" evidence="1">
    <location>
        <position position="9"/>
    </location>
</feature>
<keyword evidence="4" id="KW-1185">Reference proteome</keyword>
<dbReference type="RefSeq" id="WP_326125222.1">
    <property type="nucleotide sequence ID" value="NZ_JARSFG010000043.1"/>
</dbReference>
<dbReference type="PANTHER" id="PTHR48100">
    <property type="entry name" value="BROAD-SPECIFICITY PHOSPHATASE YOR283W-RELATED"/>
    <property type="match status" value="1"/>
</dbReference>
<evidence type="ECO:0000313" key="3">
    <source>
        <dbReference type="EMBL" id="MEC1180733.1"/>
    </source>
</evidence>
<dbReference type="GO" id="GO:0016791">
    <property type="term" value="F:phosphatase activity"/>
    <property type="evidence" value="ECO:0007669"/>
    <property type="project" value="TreeGrafter"/>
</dbReference>
<dbReference type="InterPro" id="IPR029033">
    <property type="entry name" value="His_PPase_superfam"/>
</dbReference>
<dbReference type="PANTHER" id="PTHR48100:SF1">
    <property type="entry name" value="HISTIDINE PHOSPHATASE FAMILY PROTEIN-RELATED"/>
    <property type="match status" value="1"/>
</dbReference>
<feature type="binding site" evidence="2">
    <location>
        <begin position="8"/>
        <end position="15"/>
    </location>
    <ligand>
        <name>substrate</name>
    </ligand>
</feature>
<dbReference type="SMART" id="SM00855">
    <property type="entry name" value="PGAM"/>
    <property type="match status" value="1"/>
</dbReference>
<dbReference type="InterPro" id="IPR050275">
    <property type="entry name" value="PGM_Phosphatase"/>
</dbReference>
<accession>A0AAW9NWG6</accession>
<dbReference type="EC" id="3.1.3.-" evidence="3"/>
<feature type="binding site" evidence="2">
    <location>
        <position position="58"/>
    </location>
    <ligand>
        <name>substrate</name>
    </ligand>
</feature>
<sequence>MTTIGFIRHGITAWNKEGREQGRLDIPLHQEGILAAQQLAQRLATEQWDAIFTSPLARALQTAEIIAQQYGNMPLRIDERLCEIATGLIEGTTEQERIAKWGVHWRNLELSIEPEQEIITRCQSFLDDVKRNFPTERILLVSHGDLLQRLFQLLGYSLPRVHNTSLTIIEQTKSENKLLLFNCMEY</sequence>